<dbReference type="Pfam" id="PF13487">
    <property type="entry name" value="HD_5"/>
    <property type="match status" value="1"/>
</dbReference>
<organism evidence="2">
    <name type="scientific">Geobacter metallireducens</name>
    <dbReference type="NCBI Taxonomy" id="28232"/>
    <lineage>
        <taxon>Bacteria</taxon>
        <taxon>Pseudomonadati</taxon>
        <taxon>Thermodesulfobacteriota</taxon>
        <taxon>Desulfuromonadia</taxon>
        <taxon>Geobacterales</taxon>
        <taxon>Geobacteraceae</taxon>
        <taxon>Geobacter</taxon>
    </lineage>
</organism>
<dbReference type="SMART" id="SM00471">
    <property type="entry name" value="HDc"/>
    <property type="match status" value="1"/>
</dbReference>
<feature type="domain" description="HD-GYP" evidence="1">
    <location>
        <begin position="188"/>
        <end position="388"/>
    </location>
</feature>
<dbReference type="EMBL" id="DSOV01000043">
    <property type="protein sequence ID" value="HEN42582.1"/>
    <property type="molecule type" value="Genomic_DNA"/>
</dbReference>
<proteinExistence type="predicted"/>
<gene>
    <name evidence="2" type="ORF">ENQ87_09420</name>
</gene>
<dbReference type="InterPro" id="IPR003607">
    <property type="entry name" value="HD/PDEase_dom"/>
</dbReference>
<sequence>MTFELCKASLQQTQELLGLVNGTLRDLTSRKFTGKQLYIDALRRVLGGRGRRGPSSIFILLNGKSGVSRGRVFQLSSGEIVEGSEEIVIDPSSVFAPERLSDEVIVSNWCDTCETVEEYQSYFHPRVKSSIGKPITNFICCHIGGDAHGALLAFNYPGDATEYDASVLQGLAVVIGSLITLSNSVSETEKAFIYTIEALARACEAAEEGTGAHIIRVNRYAGALAAYMGLPVDYVEVISYSAQMHDVGKIRVPNEILLKPGPLNEEELRIMSLHPVYGEKILGDSPRLQIAREIARSHHENWDGSGYPQGLRGDDIPLSGRIVKLADVYDALRSRRSYKEPLSHKDTLSVLRVGDSRIDPRRHFDPVVLETFFGIEHIFASIYESSGSIHG</sequence>
<evidence type="ECO:0000313" key="2">
    <source>
        <dbReference type="EMBL" id="HEN42582.1"/>
    </source>
</evidence>
<comment type="caution">
    <text evidence="2">The sequence shown here is derived from an EMBL/GenBank/DDBJ whole genome shotgun (WGS) entry which is preliminary data.</text>
</comment>
<accession>A0A831XEV3</accession>
<dbReference type="Gene3D" id="1.10.3210.10">
    <property type="entry name" value="Hypothetical protein af1432"/>
    <property type="match status" value="1"/>
</dbReference>
<name>A0A831XEV3_GEOME</name>
<dbReference type="CDD" id="cd00077">
    <property type="entry name" value="HDc"/>
    <property type="match status" value="1"/>
</dbReference>
<dbReference type="InterPro" id="IPR052020">
    <property type="entry name" value="Cyclic_di-GMP/3'3'-cGAMP_PDE"/>
</dbReference>
<dbReference type="AlphaFoldDB" id="A0A831XEV3"/>
<dbReference type="InterPro" id="IPR037522">
    <property type="entry name" value="HD_GYP_dom"/>
</dbReference>
<reference evidence="2" key="1">
    <citation type="journal article" date="2020" name="mSystems">
        <title>Genome- and Community-Level Interaction Insights into Carbon Utilization and Element Cycling Functions of Hydrothermarchaeota in Hydrothermal Sediment.</title>
        <authorList>
            <person name="Zhou Z."/>
            <person name="Liu Y."/>
            <person name="Xu W."/>
            <person name="Pan J."/>
            <person name="Luo Z.H."/>
            <person name="Li M."/>
        </authorList>
    </citation>
    <scope>NUCLEOTIDE SEQUENCE [LARGE SCALE GENOMIC DNA]</scope>
    <source>
        <strain evidence="2">SpSt-349</strain>
    </source>
</reference>
<dbReference type="PANTHER" id="PTHR45228">
    <property type="entry name" value="CYCLIC DI-GMP PHOSPHODIESTERASE TM_0186-RELATED"/>
    <property type="match status" value="1"/>
</dbReference>
<evidence type="ECO:0000259" key="1">
    <source>
        <dbReference type="PROSITE" id="PS51832"/>
    </source>
</evidence>
<dbReference type="SUPFAM" id="SSF109604">
    <property type="entry name" value="HD-domain/PDEase-like"/>
    <property type="match status" value="1"/>
</dbReference>
<protein>
    <submittedName>
        <fullName evidence="2">HD domain-containing protein</fullName>
    </submittedName>
</protein>
<dbReference type="PROSITE" id="PS51832">
    <property type="entry name" value="HD_GYP"/>
    <property type="match status" value="1"/>
</dbReference>
<dbReference type="PANTHER" id="PTHR45228:SF8">
    <property type="entry name" value="TWO-COMPONENT RESPONSE REGULATOR-RELATED"/>
    <property type="match status" value="1"/>
</dbReference>